<dbReference type="InterPro" id="IPR055259">
    <property type="entry name" value="YkvP/CgeB_Glyco_trans-like"/>
</dbReference>
<keyword evidence="3" id="KW-1185">Reference proteome</keyword>
<protein>
    <recommendedName>
        <fullName evidence="1">Spore protein YkvP/CgeB glycosyl transferase-like domain-containing protein</fullName>
    </recommendedName>
</protein>
<dbReference type="Pfam" id="PF13524">
    <property type="entry name" value="Glyco_trans_1_2"/>
    <property type="match status" value="1"/>
</dbReference>
<reference evidence="2 3" key="1">
    <citation type="journal article" date="2015" name="Microbes Environ.">
        <title>Distribution and evolution of nitrogen fixation genes in the phylum bacteroidetes.</title>
        <authorList>
            <person name="Inoue J."/>
            <person name="Oshima K."/>
            <person name="Suda W."/>
            <person name="Sakamoto M."/>
            <person name="Iino T."/>
            <person name="Noda S."/>
            <person name="Hongoh Y."/>
            <person name="Hattori M."/>
            <person name="Ohkuma M."/>
        </authorList>
    </citation>
    <scope>NUCLEOTIDE SEQUENCE [LARGE SCALE GENOMIC DNA]</scope>
    <source>
        <strain evidence="2">JCM 15548</strain>
    </source>
</reference>
<evidence type="ECO:0000259" key="1">
    <source>
        <dbReference type="Pfam" id="PF13524"/>
    </source>
</evidence>
<gene>
    <name evidence="2" type="ORF">JCM15548_1344</name>
</gene>
<organism evidence="2 3">
    <name type="scientific">Geofilum rubicundum JCM 15548</name>
    <dbReference type="NCBI Taxonomy" id="1236989"/>
    <lineage>
        <taxon>Bacteria</taxon>
        <taxon>Pseudomonadati</taxon>
        <taxon>Bacteroidota</taxon>
        <taxon>Bacteroidia</taxon>
        <taxon>Marinilabiliales</taxon>
        <taxon>Marinilabiliaceae</taxon>
        <taxon>Geofilum</taxon>
    </lineage>
</organism>
<evidence type="ECO:0000313" key="3">
    <source>
        <dbReference type="Proteomes" id="UP000032900"/>
    </source>
</evidence>
<evidence type="ECO:0000313" key="2">
    <source>
        <dbReference type="EMBL" id="GAO28270.1"/>
    </source>
</evidence>
<comment type="caution">
    <text evidence="2">The sequence shown here is derived from an EMBL/GenBank/DDBJ whole genome shotgun (WGS) entry which is preliminary data.</text>
</comment>
<dbReference type="EMBL" id="BAZW01000002">
    <property type="protein sequence ID" value="GAO28270.1"/>
    <property type="molecule type" value="Genomic_DNA"/>
</dbReference>
<dbReference type="Proteomes" id="UP000032900">
    <property type="component" value="Unassembled WGS sequence"/>
</dbReference>
<dbReference type="AlphaFoldDB" id="A0A0E9LTT4"/>
<proteinExistence type="predicted"/>
<dbReference type="STRING" id="1236989.JCM15548_1344"/>
<sequence length="338" mass="39457">MKILFIASRKYDYLQDAIFSGLVKQLGWKNVHTFSFYKNFFLPVKKYPRNIGYSNQALLSKKLFFNKISQYDVIILAACKPDAFKDYLSVLPLISIHTKTVFIDGGDASLIGGDLSRLGQSNLWNQVNQRPFDYVFKREYLKNEDYPENVFPCPFAFNYNVIKDIRKSAFIYDVTFWAVESHPVRTKALNLLSDKFDCQANGTTSNQSFYKYKRKGNRYLEELQKAKITLNFRGGGWDTLRYWEVPALGRFMVSQEPGIVIPNNYEHEKQAVFVPKDLSNLIEVCDYYLKNEKKREEIAKRAEIHTKEFHTDIARSKYLLKILNQKIIPSHYSMTNSA</sequence>
<feature type="domain" description="Spore protein YkvP/CgeB glycosyl transferase-like" evidence="1">
    <location>
        <begin position="213"/>
        <end position="320"/>
    </location>
</feature>
<dbReference type="RefSeq" id="WP_062122120.1">
    <property type="nucleotide sequence ID" value="NZ_BAZW01000002.1"/>
</dbReference>
<name>A0A0E9LTT4_9BACT</name>
<accession>A0A0E9LTT4</accession>